<dbReference type="PROSITE" id="PS00131">
    <property type="entry name" value="CARBOXYPEPT_SER_SER"/>
    <property type="match status" value="4"/>
</dbReference>
<dbReference type="PRINTS" id="PR00724">
    <property type="entry name" value="CRBOXYPTASEC"/>
</dbReference>
<dbReference type="Gene3D" id="3.40.50.1820">
    <property type="entry name" value="alpha/beta hydrolase"/>
    <property type="match status" value="5"/>
</dbReference>
<evidence type="ECO:0000256" key="2">
    <source>
        <dbReference type="RuleBase" id="RU361156"/>
    </source>
</evidence>
<dbReference type="InterPro" id="IPR033124">
    <property type="entry name" value="Ser_caboxypep_his_AS"/>
</dbReference>
<dbReference type="InterPro" id="IPR029058">
    <property type="entry name" value="AB_hydrolase_fold"/>
</dbReference>
<evidence type="ECO:0000313" key="4">
    <source>
        <dbReference type="WBParaSite" id="PTRK_0001058300.1"/>
    </source>
</evidence>
<reference evidence="4" key="1">
    <citation type="submission" date="2017-02" db="UniProtKB">
        <authorList>
            <consortium name="WormBaseParasite"/>
        </authorList>
    </citation>
    <scope>IDENTIFICATION</scope>
</reference>
<dbReference type="InterPro" id="IPR001563">
    <property type="entry name" value="Peptidase_S10"/>
</dbReference>
<dbReference type="SUPFAM" id="SSF53474">
    <property type="entry name" value="alpha/beta-Hydrolases"/>
    <property type="match status" value="4"/>
</dbReference>
<accession>A0A0N4ZPX6</accession>
<feature type="signal peptide" evidence="2">
    <location>
        <begin position="1"/>
        <end position="23"/>
    </location>
</feature>
<dbReference type="InterPro" id="IPR018202">
    <property type="entry name" value="Ser_caboxypep_ser_AS"/>
</dbReference>
<dbReference type="Proteomes" id="UP000038045">
    <property type="component" value="Unplaced"/>
</dbReference>
<dbReference type="WBParaSite" id="PTRK_0001058300.1">
    <property type="protein sequence ID" value="PTRK_0001058300.1"/>
    <property type="gene ID" value="PTRK_0001058300"/>
</dbReference>
<dbReference type="STRING" id="131310.A0A0N4ZPX6"/>
<evidence type="ECO:0000256" key="1">
    <source>
        <dbReference type="ARBA" id="ARBA00009431"/>
    </source>
</evidence>
<dbReference type="EC" id="3.4.16.-" evidence="2"/>
<dbReference type="PROSITE" id="PS00560">
    <property type="entry name" value="CARBOXYPEPT_SER_HIS"/>
    <property type="match status" value="4"/>
</dbReference>
<dbReference type="Pfam" id="PF00450">
    <property type="entry name" value="Peptidase_S10"/>
    <property type="match status" value="4"/>
</dbReference>
<dbReference type="PANTHER" id="PTHR11802:SF480">
    <property type="entry name" value="CARBOXYPEPTIDASE"/>
    <property type="match status" value="1"/>
</dbReference>
<dbReference type="PANTHER" id="PTHR11802">
    <property type="entry name" value="SERINE PROTEASE FAMILY S10 SERINE CARBOXYPEPTIDASE"/>
    <property type="match status" value="1"/>
</dbReference>
<keyword evidence="3" id="KW-1185">Reference proteome</keyword>
<name>A0A0N4ZPX6_PARTI</name>
<keyword evidence="2" id="KW-0121">Carboxypeptidase</keyword>
<evidence type="ECO:0000313" key="3">
    <source>
        <dbReference type="Proteomes" id="UP000038045"/>
    </source>
</evidence>
<protein>
    <recommendedName>
        <fullName evidence="2">Carboxypeptidase</fullName>
        <ecNumber evidence="2">3.4.16.-</ecNumber>
    </recommendedName>
</protein>
<dbReference type="GO" id="GO:0006508">
    <property type="term" value="P:proteolysis"/>
    <property type="evidence" value="ECO:0007669"/>
    <property type="project" value="UniProtKB-KW"/>
</dbReference>
<keyword evidence="2" id="KW-0732">Signal</keyword>
<proteinExistence type="inferred from homology"/>
<keyword evidence="2" id="KW-0378">Hydrolase</keyword>
<comment type="similarity">
    <text evidence="1 2">Belongs to the peptidase S10 family.</text>
</comment>
<sequence>MLSQRNAKILGYLLFGILALTYSDKWDDEIKSLPGLTFNINFKHFSGYLSTSSNTNLHYWLVESQGNASTDPLILWLNGGPGCSSLGGSFEENGFAFPNQDSSTLFENVFSWNKLGNVLYLESPRDVGFSYGTGDYTWSDDQTAQDNADAIVQFLIKFPEYAGRDFYITGESYGGVYIPTLTYKLINLIQSQSLNLNLKGIAIGNGILSQKHQANSYLNLNYIRGNIEFNEFTSLSQCCNASEPLYKCNFYSYLTLDQYGNLSPNQYQDPVLQNCANLIYNYSVVYLWAYDPANSYPPSRIDGVFLNDAYNNYLVCYNELMTTNSNDKKEINDPNHLSLWRRYLLQNTQRKYSNNPIDYSESKPFVDQLSLYNTLSTDNLGGFPCFASDAKAVYLNRKDVQDAIHVDVTKTTAKKWTDCSNSFSKYQVQYPDMSVFFKKIMDTNYKVNIMLYNGDVDSVCNFLGDQWFMEELASNNGITVKSEYTSWNYTQASGLLPTVGGFVKQFTFNGQSFDLVTVKGAGHFVPRDRPGPMLQVLSNFINGKDYNTGLSISITPKELLSQYQPQPTQQKTRKENDKIINLPGVTIPITYNQYSGFLNGIKGNYLHYWFVESKIDPATAPLVLWLNGGPGCSSVSGLLTELGPLHLNPDGKTLYDNVYSWNTKANVLFLEAPRNVGFSWQNKTENNGTLYDDDLTVQDNYLALKDFFTVYPEYNGRDFYVAAESYGGIYGPTLTARLIQGIQSGDFPQCNLKGMAIGNGELSNVKSISSTIANLYFHGILAVEDWAALRPCCPEVSYQELAFCDFSRFITYDNEGNPISKIPGDTCGTLVAKYAFWNWENSDKLDVYNMYQDCYQQKNVVFGAKKKIKNAKHLRKQYLAQSANGQNVFVKNANPNVNDYSSDSLGGFGCWASTATTTYLNTQDVRDALHIPDYIQQWQECNDDINEMYVGQHNDTTSVFQQMIDSNYPLRIMIYNGDVDTACDFLADQWFIEELASKNNYQVSVKRDAWWFKQQIGGYWKQFKGGNIVIDQLTIKGSGHLAPMDRPGPSLQMFMNYIQNRNFSTEIEYNLSEGFLLPQYSIQQQVALAANNPKTRKYRAVRHMDALINNKNKDTAKIVPPPLKDYKIPIYNNKSANLVNSWPGITFTPTFKTYSGYLSGKSENNVSLNAPDTIFLHYMLTEHQTSPSTTPLILWFNGGPGCSSMGGALTELSPFRASPDGSLLYENPYAWNKLGNVLFLESPRGVGFSYSTDGLMNQPYNDTTTAEHNVAALISFYQTFPEYQGRSLYITGESYGGVYIPTFTDALIKRIKSDNLYYINLQGVAIGNGELAEIMQVNSAIDLLYFRGIYGLDEFKEISSCCPKDPYGNSTELCDFTQYIYLDIYGNANPKPSNDPIFQKCANLVVKLGFDLVWGTANDVYNTYQDCYVSNTQNPYLKQTGKALFGEKAYSIGSQPLTNNYTFIDQRSLFNFQSTDPINGFYCHDGSAIYLNRADVKAALNVEETIIWQDCNDYMNAHYVQMHNDTTPVFNSIISSGYNLKFLIYNGDVDMACEFLGDQWFVRNLVKINNGITTSPRAPWYFSYPGFYPRIGGFTTSFKINQITIDQATVKGAGHFVPMDRSQQMLQLLTNFVQSTGNYSLPNPMAQEQPLLANAAPVPGPTVSRKDSDQIYSLPGLTYTLNFNQYSGYLNSNKGDYLHYWFIESQNNPSTDPVLLWLTGGPGCSSLGSLLTEIGAFHVNQDGKTLYENPYSWNKFSNILFLESPREVGYSYHNTTENPSNNIDDYQTAVENANALTDFFNNIFPEYKNNEFYITGESYAGVYIPTLSLELLNRKLGANGFQKTMEWLNFKGFAIGNGELSEFMDVRTNPDVLYFHGLIGKTDYEAIQGCCPKAQLAKGSCHYDELVKWDNDGNTSPLSNSTFDINCANLVNDIAGYRKWVVVNDVYNIYQSCYQQTTYSFGSAASKIKLNENHKKQFMKASLKEKRSSQMTFINQLSKINFASSDPQGGFQCYMSNGIENYLNQQHVRDAIHIPDYVPKFSFCSDTLNYTSLAKYFSLKDTFKSMIALNYPLRTLIYTGDVDLACGMMQSQFFVEDLYNDYKNTIASVSGRDIWTYQLNKQYYPTLAGYQKSFSFTSNFTLDLLTVKGGSHFVPTSRPAQALQMMFNFITNTGDYNAATGIDLTRQPLLPQYQPQPLSTNVTTTMQSPTQGTTTNNGNTVTTTIGSQTTVISISTTTKSSSIIVSNIFTIILSLFLSLRILN</sequence>
<dbReference type="FunFam" id="3.40.50.1820:FF:000222">
    <property type="entry name" value="Carboxypeptidase"/>
    <property type="match status" value="4"/>
</dbReference>
<organism evidence="3 4">
    <name type="scientific">Parastrongyloides trichosuri</name>
    <name type="common">Possum-specific nematode worm</name>
    <dbReference type="NCBI Taxonomy" id="131310"/>
    <lineage>
        <taxon>Eukaryota</taxon>
        <taxon>Metazoa</taxon>
        <taxon>Ecdysozoa</taxon>
        <taxon>Nematoda</taxon>
        <taxon>Chromadorea</taxon>
        <taxon>Rhabditida</taxon>
        <taxon>Tylenchina</taxon>
        <taxon>Panagrolaimomorpha</taxon>
        <taxon>Strongyloidoidea</taxon>
        <taxon>Strongyloididae</taxon>
        <taxon>Parastrongyloides</taxon>
    </lineage>
</organism>
<feature type="chain" id="PRO_5005733280" description="Carboxypeptidase" evidence="2">
    <location>
        <begin position="24"/>
        <end position="2263"/>
    </location>
</feature>
<dbReference type="GO" id="GO:0004185">
    <property type="term" value="F:serine-type carboxypeptidase activity"/>
    <property type="evidence" value="ECO:0007669"/>
    <property type="project" value="UniProtKB-UniRule"/>
</dbReference>
<keyword evidence="2" id="KW-0645">Protease</keyword>